<evidence type="ECO:0000256" key="3">
    <source>
        <dbReference type="ARBA" id="ARBA00023163"/>
    </source>
</evidence>
<accession>A0ABW4ZMQ0</accession>
<keyword evidence="1" id="KW-0805">Transcription regulation</keyword>
<sequence length="141" mass="16177">MKVTIGNKELEGTQENAMDHFSDNHSTNHYCPVTDVIDRISDKWSVHAIILLGKNEKLRFGELKKGIHGISQRMLTVTLKHLEQDGLLTRTVFPQIPPKVEYQLTELGRSLLGQLIKLSEWASENMVHILRAREEHILKND</sequence>
<dbReference type="InterPro" id="IPR002577">
    <property type="entry name" value="HTH_HxlR"/>
</dbReference>
<keyword evidence="2" id="KW-0238">DNA-binding</keyword>
<dbReference type="EMBL" id="JBHUHZ010000002">
    <property type="protein sequence ID" value="MFD2163358.1"/>
    <property type="molecule type" value="Genomic_DNA"/>
</dbReference>
<evidence type="ECO:0000256" key="1">
    <source>
        <dbReference type="ARBA" id="ARBA00023015"/>
    </source>
</evidence>
<comment type="caution">
    <text evidence="5">The sequence shown here is derived from an EMBL/GenBank/DDBJ whole genome shotgun (WGS) entry which is preliminary data.</text>
</comment>
<protein>
    <submittedName>
        <fullName evidence="5">Winged helix-turn-helix transcriptional regulator</fullName>
    </submittedName>
</protein>
<dbReference type="Gene3D" id="1.10.10.10">
    <property type="entry name" value="Winged helix-like DNA-binding domain superfamily/Winged helix DNA-binding domain"/>
    <property type="match status" value="1"/>
</dbReference>
<dbReference type="SUPFAM" id="SSF46785">
    <property type="entry name" value="Winged helix' DNA-binding domain"/>
    <property type="match status" value="1"/>
</dbReference>
<evidence type="ECO:0000259" key="4">
    <source>
        <dbReference type="PROSITE" id="PS51118"/>
    </source>
</evidence>
<evidence type="ECO:0000256" key="2">
    <source>
        <dbReference type="ARBA" id="ARBA00023125"/>
    </source>
</evidence>
<dbReference type="Proteomes" id="UP001597387">
    <property type="component" value="Unassembled WGS sequence"/>
</dbReference>
<dbReference type="PANTHER" id="PTHR33204:SF39">
    <property type="entry name" value="TRANSCRIPTIONAL REGULATORY PROTEIN"/>
    <property type="match status" value="1"/>
</dbReference>
<proteinExistence type="predicted"/>
<organism evidence="5 6">
    <name type="scientific">Paradesertivirga mongoliensis</name>
    <dbReference type="NCBI Taxonomy" id="2100740"/>
    <lineage>
        <taxon>Bacteria</taxon>
        <taxon>Pseudomonadati</taxon>
        <taxon>Bacteroidota</taxon>
        <taxon>Sphingobacteriia</taxon>
        <taxon>Sphingobacteriales</taxon>
        <taxon>Sphingobacteriaceae</taxon>
        <taxon>Paradesertivirga</taxon>
    </lineage>
</organism>
<evidence type="ECO:0000313" key="5">
    <source>
        <dbReference type="EMBL" id="MFD2163358.1"/>
    </source>
</evidence>
<dbReference type="InterPro" id="IPR036390">
    <property type="entry name" value="WH_DNA-bd_sf"/>
</dbReference>
<feature type="domain" description="HTH hxlR-type" evidence="4">
    <location>
        <begin position="31"/>
        <end position="130"/>
    </location>
</feature>
<keyword evidence="3" id="KW-0804">Transcription</keyword>
<name>A0ABW4ZMQ0_9SPHI</name>
<dbReference type="RefSeq" id="WP_255901018.1">
    <property type="nucleotide sequence ID" value="NZ_JAFMZO010000002.1"/>
</dbReference>
<dbReference type="InterPro" id="IPR036388">
    <property type="entry name" value="WH-like_DNA-bd_sf"/>
</dbReference>
<reference evidence="6" key="1">
    <citation type="journal article" date="2019" name="Int. J. Syst. Evol. Microbiol.">
        <title>The Global Catalogue of Microorganisms (GCM) 10K type strain sequencing project: providing services to taxonomists for standard genome sequencing and annotation.</title>
        <authorList>
            <consortium name="The Broad Institute Genomics Platform"/>
            <consortium name="The Broad Institute Genome Sequencing Center for Infectious Disease"/>
            <person name="Wu L."/>
            <person name="Ma J."/>
        </authorList>
    </citation>
    <scope>NUCLEOTIDE SEQUENCE [LARGE SCALE GENOMIC DNA]</scope>
    <source>
        <strain evidence="6">KCTC 42217</strain>
    </source>
</reference>
<keyword evidence="6" id="KW-1185">Reference proteome</keyword>
<dbReference type="Pfam" id="PF01638">
    <property type="entry name" value="HxlR"/>
    <property type="match status" value="1"/>
</dbReference>
<dbReference type="PROSITE" id="PS51118">
    <property type="entry name" value="HTH_HXLR"/>
    <property type="match status" value="1"/>
</dbReference>
<dbReference type="PANTHER" id="PTHR33204">
    <property type="entry name" value="TRANSCRIPTIONAL REGULATOR, MARR FAMILY"/>
    <property type="match status" value="1"/>
</dbReference>
<gene>
    <name evidence="5" type="ORF">ACFSJU_13205</name>
</gene>
<evidence type="ECO:0000313" key="6">
    <source>
        <dbReference type="Proteomes" id="UP001597387"/>
    </source>
</evidence>